<dbReference type="OrthoDB" id="434939at2759"/>
<dbReference type="Gene3D" id="2.30.30.140">
    <property type="match status" value="1"/>
</dbReference>
<dbReference type="AlphaFoldDB" id="A0A6J2X335"/>
<evidence type="ECO:0000256" key="7">
    <source>
        <dbReference type="ARBA" id="ARBA00023242"/>
    </source>
</evidence>
<dbReference type="GO" id="GO:0005681">
    <property type="term" value="C:spliceosomal complex"/>
    <property type="evidence" value="ECO:0007669"/>
    <property type="project" value="UniProtKB-KW"/>
</dbReference>
<evidence type="ECO:0000256" key="8">
    <source>
        <dbReference type="ARBA" id="ARBA00037618"/>
    </source>
</evidence>
<feature type="domain" description="Tudor" evidence="12">
    <location>
        <begin position="473"/>
        <end position="531"/>
    </location>
</feature>
<dbReference type="SMART" id="SM00333">
    <property type="entry name" value="TUDOR"/>
    <property type="match status" value="1"/>
</dbReference>
<feature type="region of interest" description="Disordered" evidence="11">
    <location>
        <begin position="528"/>
        <end position="557"/>
    </location>
</feature>
<name>A0A6J2X335_SITOR</name>
<feature type="compositionally biased region" description="Polar residues" evidence="11">
    <location>
        <begin position="528"/>
        <end position="544"/>
    </location>
</feature>
<keyword evidence="7" id="KW-0539">Nucleus</keyword>
<evidence type="ECO:0000256" key="10">
    <source>
        <dbReference type="ARBA" id="ARBA00042567"/>
    </source>
</evidence>
<evidence type="ECO:0000256" key="11">
    <source>
        <dbReference type="SAM" id="MobiDB-lite"/>
    </source>
</evidence>
<dbReference type="Pfam" id="PF08585">
    <property type="entry name" value="RMI1_N_C"/>
    <property type="match status" value="1"/>
</dbReference>
<evidence type="ECO:0000259" key="12">
    <source>
        <dbReference type="PROSITE" id="PS50304"/>
    </source>
</evidence>
<dbReference type="InterPro" id="IPR002999">
    <property type="entry name" value="Tudor"/>
</dbReference>
<dbReference type="GO" id="GO:0008380">
    <property type="term" value="P:RNA splicing"/>
    <property type="evidence" value="ECO:0007669"/>
    <property type="project" value="UniProtKB-KW"/>
</dbReference>
<evidence type="ECO:0000256" key="9">
    <source>
        <dbReference type="ARBA" id="ARBA00041083"/>
    </source>
</evidence>
<evidence type="ECO:0000256" key="4">
    <source>
        <dbReference type="ARBA" id="ARBA00022664"/>
    </source>
</evidence>
<dbReference type="PROSITE" id="PS50304">
    <property type="entry name" value="TUDOR"/>
    <property type="match status" value="1"/>
</dbReference>
<dbReference type="GO" id="GO:0003723">
    <property type="term" value="F:RNA binding"/>
    <property type="evidence" value="ECO:0007669"/>
    <property type="project" value="InterPro"/>
</dbReference>
<keyword evidence="5" id="KW-0747">Spliceosome</keyword>
<evidence type="ECO:0000313" key="13">
    <source>
        <dbReference type="Proteomes" id="UP000504635"/>
    </source>
</evidence>
<dbReference type="InterPro" id="IPR010304">
    <property type="entry name" value="SMN_Tudor"/>
</dbReference>
<feature type="region of interest" description="Disordered" evidence="11">
    <location>
        <begin position="230"/>
        <end position="277"/>
    </location>
</feature>
<dbReference type="RefSeq" id="XP_030745527.1">
    <property type="nucleotide sequence ID" value="XM_030889667.1"/>
</dbReference>
<dbReference type="Proteomes" id="UP000504635">
    <property type="component" value="Unplaced"/>
</dbReference>
<dbReference type="Gene3D" id="2.40.50.770">
    <property type="entry name" value="RecQ-mediated genome instability protein Rmi1, C-terminal domain"/>
    <property type="match status" value="1"/>
</dbReference>
<dbReference type="GO" id="GO:0015030">
    <property type="term" value="C:Cajal body"/>
    <property type="evidence" value="ECO:0007669"/>
    <property type="project" value="UniProtKB-SubCell"/>
</dbReference>
<feature type="compositionally biased region" description="Low complexity" evidence="11">
    <location>
        <begin position="231"/>
        <end position="242"/>
    </location>
</feature>
<feature type="compositionally biased region" description="Basic and acidic residues" evidence="11">
    <location>
        <begin position="247"/>
        <end position="277"/>
    </location>
</feature>
<reference evidence="14" key="1">
    <citation type="submission" date="2025-08" db="UniProtKB">
        <authorList>
            <consortium name="RefSeq"/>
        </authorList>
    </citation>
    <scope>IDENTIFICATION</scope>
    <source>
        <tissue evidence="14">Gonads</tissue>
    </source>
</reference>
<dbReference type="Pfam" id="PF06003">
    <property type="entry name" value="SMN_Tudor"/>
    <property type="match status" value="1"/>
</dbReference>
<proteinExistence type="inferred from homology"/>
<dbReference type="SMART" id="SM01161">
    <property type="entry name" value="DUF1767"/>
    <property type="match status" value="1"/>
</dbReference>
<comment type="function">
    <text evidence="8">Involved in spliceosome assembly.</text>
</comment>
<protein>
    <recommendedName>
        <fullName evidence="9">Survival of motor neuron-related-splicing factor 30</fullName>
    </recommendedName>
    <alternativeName>
        <fullName evidence="10">Survival motor neuron domain-containing protein 1</fullName>
    </alternativeName>
</protein>
<feature type="compositionally biased region" description="Low complexity" evidence="11">
    <location>
        <begin position="322"/>
        <end position="331"/>
    </location>
</feature>
<feature type="region of interest" description="Disordered" evidence="11">
    <location>
        <begin position="303"/>
        <end position="401"/>
    </location>
</feature>
<dbReference type="InterPro" id="IPR013894">
    <property type="entry name" value="RMI1_OB"/>
</dbReference>
<gene>
    <name evidence="14" type="primary">LOC115874513</name>
</gene>
<dbReference type="PANTHER" id="PTHR13681">
    <property type="entry name" value="SURVIVAL OF MOTOR NEURON-RELATED-SPLICING FACTOR 30-RELATED"/>
    <property type="match status" value="1"/>
</dbReference>
<feature type="compositionally biased region" description="Polar residues" evidence="11">
    <location>
        <begin position="340"/>
        <end position="401"/>
    </location>
</feature>
<dbReference type="PANTHER" id="PTHR13681:SF24">
    <property type="entry name" value="TUDOR DOMAIN-CONTAINING PROTEIN 3"/>
    <property type="match status" value="1"/>
</dbReference>
<keyword evidence="4" id="KW-0507">mRNA processing</keyword>
<keyword evidence="13" id="KW-1185">Reference proteome</keyword>
<dbReference type="GO" id="GO:0016607">
    <property type="term" value="C:nuclear speck"/>
    <property type="evidence" value="ECO:0007669"/>
    <property type="project" value="UniProtKB-SubCell"/>
</dbReference>
<evidence type="ECO:0000256" key="5">
    <source>
        <dbReference type="ARBA" id="ARBA00022728"/>
    </source>
</evidence>
<dbReference type="GO" id="GO:0006397">
    <property type="term" value="P:mRNA processing"/>
    <property type="evidence" value="ECO:0007669"/>
    <property type="project" value="UniProtKB-KW"/>
</dbReference>
<dbReference type="InterPro" id="IPR042470">
    <property type="entry name" value="RMI1_N_C_sf"/>
</dbReference>
<feature type="region of interest" description="Disordered" evidence="11">
    <location>
        <begin position="190"/>
        <end position="211"/>
    </location>
</feature>
<dbReference type="FunCoup" id="A0A6J2X335">
    <property type="interactions" value="1870"/>
</dbReference>
<accession>A0A6J2X335</accession>
<organism evidence="13 14">
    <name type="scientific">Sitophilus oryzae</name>
    <name type="common">Rice weevil</name>
    <name type="synonym">Curculio oryzae</name>
    <dbReference type="NCBI Taxonomy" id="7048"/>
    <lineage>
        <taxon>Eukaryota</taxon>
        <taxon>Metazoa</taxon>
        <taxon>Ecdysozoa</taxon>
        <taxon>Arthropoda</taxon>
        <taxon>Hexapoda</taxon>
        <taxon>Insecta</taxon>
        <taxon>Pterygota</taxon>
        <taxon>Neoptera</taxon>
        <taxon>Endopterygota</taxon>
        <taxon>Coleoptera</taxon>
        <taxon>Polyphaga</taxon>
        <taxon>Cucujiformia</taxon>
        <taxon>Curculionidae</taxon>
        <taxon>Dryophthorinae</taxon>
        <taxon>Sitophilus</taxon>
    </lineage>
</organism>
<evidence type="ECO:0000256" key="1">
    <source>
        <dbReference type="ARBA" id="ARBA00004324"/>
    </source>
</evidence>
<dbReference type="GO" id="GO:0005737">
    <property type="term" value="C:cytoplasm"/>
    <property type="evidence" value="ECO:0007669"/>
    <property type="project" value="InterPro"/>
</dbReference>
<sequence>MDSNILGPEWNLSPDGINLVSENGTLKDKKKLLENALNLDLKSIGKPVLASVLSKSRIEKIVLQIQKIRNVSAPKAKENSQLAPRMLKLTLTDGESYVQAIEISVINSISRENTAPGTKILIIDANLVSGYLLINSQNCKVLGGRVEHLYEKWLLAKSVQQNHQYVSSDGAPPWVAFGCKISTGNEDKTFKSLDKSKDPNSNSEFEQQRKDAIAEASTGAIKKTFGGRVKQNVQATQNTQQQYRGKGRPDRPEQPDRGRKGKFAQKEEDGGFEKFQKPSEKISLFSFLEDKLPITETKKDTYTKPVFNQETKSKPYSERSTNQNYNNNQPYKKYEHGKPEQSNNSFNYNRGDSSYNNRTTGNRPDSYQGNRPRNDRSQLQPPVQNRVQNQGSYSANSTTSRQQYYDNQKPTQNVSQNSANVQNNVDMHNLAANLSKMSVNNEFASRSLKQHLNLAGPVKKQEANAVPNGPSNDLRIGDRCMARYWEDGKLYNAIITAVTEKTYAVQFTGYGNIEEVLKHDCFSPFDGKNQQFRGQNSSTNNFSGMPTEFRRRGPPRK</sequence>
<evidence type="ECO:0000256" key="6">
    <source>
        <dbReference type="ARBA" id="ARBA00023187"/>
    </source>
</evidence>
<keyword evidence="6" id="KW-0508">mRNA splicing</keyword>
<dbReference type="SUPFAM" id="SSF63748">
    <property type="entry name" value="Tudor/PWWP/MBT"/>
    <property type="match status" value="1"/>
</dbReference>
<evidence type="ECO:0000313" key="14">
    <source>
        <dbReference type="RefSeq" id="XP_030745527.1"/>
    </source>
</evidence>
<evidence type="ECO:0000256" key="2">
    <source>
        <dbReference type="ARBA" id="ARBA00004408"/>
    </source>
</evidence>
<dbReference type="InParanoid" id="A0A6J2X335"/>
<comment type="similarity">
    <text evidence="3">Belongs to the SMN family.</text>
</comment>
<dbReference type="KEGG" id="soy:115874513"/>
<evidence type="ECO:0000256" key="3">
    <source>
        <dbReference type="ARBA" id="ARBA00005371"/>
    </source>
</evidence>
<dbReference type="GeneID" id="115874513"/>
<comment type="subcellular location">
    <subcellularLocation>
        <location evidence="1">Nucleus speckle</location>
    </subcellularLocation>
    <subcellularLocation>
        <location evidence="2">Nucleus</location>
        <location evidence="2">Cajal body</location>
    </subcellularLocation>
</comment>